<keyword evidence="5" id="KW-1185">Reference proteome</keyword>
<dbReference type="GO" id="GO:0016887">
    <property type="term" value="F:ATP hydrolysis activity"/>
    <property type="evidence" value="ECO:0007669"/>
    <property type="project" value="InterPro"/>
</dbReference>
<dbReference type="Pfam" id="PF22942">
    <property type="entry name" value="DUF7025"/>
    <property type="match status" value="1"/>
</dbReference>
<dbReference type="GeneID" id="27721582"/>
<proteinExistence type="predicted"/>
<gene>
    <name evidence="4" type="ORF">SAPIO_CDS2510</name>
</gene>
<name>A0A084GCM0_PSEDA</name>
<feature type="region of interest" description="Disordered" evidence="1">
    <location>
        <begin position="537"/>
        <end position="556"/>
    </location>
</feature>
<reference evidence="4 5" key="1">
    <citation type="journal article" date="2014" name="Genome Announc.">
        <title>Draft genome sequence of the pathogenic fungus Scedosporium apiospermum.</title>
        <authorList>
            <person name="Vandeputte P."/>
            <person name="Ghamrawi S."/>
            <person name="Rechenmann M."/>
            <person name="Iltis A."/>
            <person name="Giraud S."/>
            <person name="Fleury M."/>
            <person name="Thornton C."/>
            <person name="Delhaes L."/>
            <person name="Meyer W."/>
            <person name="Papon N."/>
            <person name="Bouchara J.P."/>
        </authorList>
    </citation>
    <scope>NUCLEOTIDE SEQUENCE [LARGE SCALE GENOMIC DNA]</scope>
    <source>
        <strain evidence="4 5">IHEM 14462</strain>
    </source>
</reference>
<dbReference type="PANTHER" id="PTHR46411">
    <property type="entry name" value="FAMILY ATPASE, PUTATIVE-RELATED"/>
    <property type="match status" value="1"/>
</dbReference>
<sequence>MATSSLDPSTGEMLKRRFFRRSRKAKENVDHIGLTPNIQTFYEGPSFDEHNPTWVDYAPPTLPQAKKIKQEGAAVQIYKRRNDATKREGFYIQKIRIQSPYIREALKGTFEKFGIYYGDNVFAESTTPHHGLFFALDKIAELSKTADSEPMRNHCELLCNCVEEVFEDTLDQLESFEKEQKITYKLLWTLFPPGSIFATRSDSGPPMAYRVMTYTQDYDRLKLYAKAIVFDGCRYGTLTWILRIYSFDGERDHDSIPGLSQDHERFVVDPYLYARRCEKWSMEPLPGYDQASTDEDIGDKKVVFWRSGFRRRMEKLKLYDVEKLFPVESDQKVFEQVVLDEAKKDAVKTLVESHKKAMVKYDDLIPGQCLLIILSGPPGTGKTLMAEAVAEHLACPLLRADSHYFQANMMEDIKGYSANLGQFLNDATEWGGIVLFDVKNIDPAVISRAQIHIQFPSLTESSRLQVWGNFLRRLPEDAGTIPPDDVRELARWKINGREIKNILNMSVSWCRRKEVKLTLAVIENLLQTICTSAMKEEEPANAKTNGHSDEFSLLDI</sequence>
<dbReference type="KEGG" id="sapo:SAPIO_CDS2510"/>
<dbReference type="GO" id="GO:0005524">
    <property type="term" value="F:ATP binding"/>
    <property type="evidence" value="ECO:0007669"/>
    <property type="project" value="InterPro"/>
</dbReference>
<dbReference type="InterPro" id="IPR003959">
    <property type="entry name" value="ATPase_AAA_core"/>
</dbReference>
<dbReference type="VEuPathDB" id="FungiDB:SAPIO_CDS2510"/>
<dbReference type="EMBL" id="JOWA01000086">
    <property type="protein sequence ID" value="KEZ45082.1"/>
    <property type="molecule type" value="Genomic_DNA"/>
</dbReference>
<accession>A0A084GCM0</accession>
<comment type="caution">
    <text evidence="4">The sequence shown here is derived from an EMBL/GenBank/DDBJ whole genome shotgun (WGS) entry which is preliminary data.</text>
</comment>
<dbReference type="OMA" id="TICTSAM"/>
<evidence type="ECO:0000259" key="2">
    <source>
        <dbReference type="Pfam" id="PF00004"/>
    </source>
</evidence>
<dbReference type="AlphaFoldDB" id="A0A084GCM0"/>
<evidence type="ECO:0000313" key="4">
    <source>
        <dbReference type="EMBL" id="KEZ45082.1"/>
    </source>
</evidence>
<dbReference type="SUPFAM" id="SSF52540">
    <property type="entry name" value="P-loop containing nucleoside triphosphate hydrolases"/>
    <property type="match status" value="1"/>
</dbReference>
<dbReference type="InterPro" id="IPR054289">
    <property type="entry name" value="DUF7025"/>
</dbReference>
<evidence type="ECO:0000313" key="5">
    <source>
        <dbReference type="Proteomes" id="UP000028545"/>
    </source>
</evidence>
<protein>
    <submittedName>
        <fullName evidence="4">Uncharacterized protein</fullName>
    </submittedName>
</protein>
<evidence type="ECO:0000259" key="3">
    <source>
        <dbReference type="Pfam" id="PF22942"/>
    </source>
</evidence>
<feature type="domain" description="ATPase AAA-type core" evidence="2">
    <location>
        <begin position="372"/>
        <end position="408"/>
    </location>
</feature>
<dbReference type="InterPro" id="IPR027417">
    <property type="entry name" value="P-loop_NTPase"/>
</dbReference>
<feature type="compositionally biased region" description="Basic and acidic residues" evidence="1">
    <location>
        <begin position="537"/>
        <end position="550"/>
    </location>
</feature>
<dbReference type="PANTHER" id="PTHR46411:SF3">
    <property type="entry name" value="AAA+ ATPASE DOMAIN-CONTAINING PROTEIN"/>
    <property type="match status" value="1"/>
</dbReference>
<dbReference type="Proteomes" id="UP000028545">
    <property type="component" value="Unassembled WGS sequence"/>
</dbReference>
<evidence type="ECO:0000256" key="1">
    <source>
        <dbReference type="SAM" id="MobiDB-lite"/>
    </source>
</evidence>
<feature type="domain" description="DUF7025" evidence="3">
    <location>
        <begin position="173"/>
        <end position="257"/>
    </location>
</feature>
<dbReference type="OrthoDB" id="10042665at2759"/>
<dbReference type="RefSeq" id="XP_016644881.1">
    <property type="nucleotide sequence ID" value="XM_016785505.1"/>
</dbReference>
<dbReference type="Pfam" id="PF00004">
    <property type="entry name" value="AAA"/>
    <property type="match status" value="1"/>
</dbReference>
<dbReference type="Gene3D" id="3.40.50.300">
    <property type="entry name" value="P-loop containing nucleotide triphosphate hydrolases"/>
    <property type="match status" value="1"/>
</dbReference>
<organism evidence="4 5">
    <name type="scientific">Pseudallescheria apiosperma</name>
    <name type="common">Scedosporium apiospermum</name>
    <dbReference type="NCBI Taxonomy" id="563466"/>
    <lineage>
        <taxon>Eukaryota</taxon>
        <taxon>Fungi</taxon>
        <taxon>Dikarya</taxon>
        <taxon>Ascomycota</taxon>
        <taxon>Pezizomycotina</taxon>
        <taxon>Sordariomycetes</taxon>
        <taxon>Hypocreomycetidae</taxon>
        <taxon>Microascales</taxon>
        <taxon>Microascaceae</taxon>
        <taxon>Scedosporium</taxon>
    </lineage>
</organism>
<dbReference type="HOGENOM" id="CLU_406633_0_0_1"/>